<comment type="cofactor">
    <cofactor evidence="12">
        <name>Mg(2+)</name>
        <dbReference type="ChEBI" id="CHEBI:18420"/>
    </cofactor>
    <text evidence="12">Requires a divalent cation, most likely magnesium in vivo, as an electrophilic catalyst to aid phosphoryl group transfer. It is the chelate of the metal and the nucleotide that is the actual substrate.</text>
</comment>
<feature type="binding site" evidence="12">
    <location>
        <position position="287"/>
    </location>
    <ligand>
        <name>K(+)</name>
        <dbReference type="ChEBI" id="CHEBI:29103"/>
    </ligand>
</feature>
<dbReference type="Gene3D" id="3.40.1190.20">
    <property type="match status" value="1"/>
</dbReference>
<dbReference type="GO" id="GO:0004747">
    <property type="term" value="F:ribokinase activity"/>
    <property type="evidence" value="ECO:0007669"/>
    <property type="project" value="UniProtKB-EC"/>
</dbReference>
<evidence type="ECO:0000256" key="4">
    <source>
        <dbReference type="ARBA" id="ARBA00022679"/>
    </source>
</evidence>
<keyword evidence="9 12" id="KW-0460">Magnesium</keyword>
<dbReference type="NCBIfam" id="TIGR02152">
    <property type="entry name" value="D_ribokin_bact"/>
    <property type="match status" value="1"/>
</dbReference>
<dbReference type="InterPro" id="IPR002139">
    <property type="entry name" value="Ribo/fructo_kinase"/>
</dbReference>
<evidence type="ECO:0000256" key="3">
    <source>
        <dbReference type="ARBA" id="ARBA00016943"/>
    </source>
</evidence>
<dbReference type="HAMAP" id="MF_01987">
    <property type="entry name" value="Ribokinase"/>
    <property type="match status" value="1"/>
</dbReference>
<keyword evidence="5 12" id="KW-0479">Metal-binding</keyword>
<evidence type="ECO:0000313" key="15">
    <source>
        <dbReference type="Proteomes" id="UP001199916"/>
    </source>
</evidence>
<feature type="binding site" evidence="12">
    <location>
        <begin position="251"/>
        <end position="252"/>
    </location>
    <ligand>
        <name>ATP</name>
        <dbReference type="ChEBI" id="CHEBI:30616"/>
    </ligand>
</feature>
<evidence type="ECO:0000256" key="2">
    <source>
        <dbReference type="ARBA" id="ARBA00012035"/>
    </source>
</evidence>
<feature type="binding site" evidence="12">
    <location>
        <position position="184"/>
    </location>
    <ligand>
        <name>ATP</name>
        <dbReference type="ChEBI" id="CHEBI:30616"/>
    </ligand>
</feature>
<evidence type="ECO:0000256" key="11">
    <source>
        <dbReference type="ARBA" id="ARBA00023277"/>
    </source>
</evidence>
<proteinExistence type="inferred from homology"/>
<keyword evidence="15" id="KW-1185">Reference proteome</keyword>
<dbReference type="InterPro" id="IPR011611">
    <property type="entry name" value="PfkB_dom"/>
</dbReference>
<evidence type="ECO:0000256" key="7">
    <source>
        <dbReference type="ARBA" id="ARBA00022777"/>
    </source>
</evidence>
<feature type="binding site" evidence="12">
    <location>
        <position position="296"/>
    </location>
    <ligand>
        <name>K(+)</name>
        <dbReference type="ChEBI" id="CHEBI:29103"/>
    </ligand>
</feature>
<feature type="binding site" evidence="12">
    <location>
        <position position="292"/>
    </location>
    <ligand>
        <name>K(+)</name>
        <dbReference type="ChEBI" id="CHEBI:29103"/>
    </ligand>
</feature>
<keyword evidence="4 12" id="KW-0808">Transferase</keyword>
<comment type="subunit">
    <text evidence="12">Homodimer.</text>
</comment>
<dbReference type="PROSITE" id="PS00584">
    <property type="entry name" value="PFKB_KINASES_2"/>
    <property type="match status" value="1"/>
</dbReference>
<organism evidence="14 15">
    <name type="scientific">Paenibacillus profundus</name>
    <dbReference type="NCBI Taxonomy" id="1173085"/>
    <lineage>
        <taxon>Bacteria</taxon>
        <taxon>Bacillati</taxon>
        <taxon>Bacillota</taxon>
        <taxon>Bacilli</taxon>
        <taxon>Bacillales</taxon>
        <taxon>Paenibacillaceae</taxon>
        <taxon>Paenibacillus</taxon>
    </lineage>
</organism>
<feature type="domain" description="Carbohydrate kinase PfkB" evidence="13">
    <location>
        <begin position="1"/>
        <end position="298"/>
    </location>
</feature>
<keyword evidence="7 12" id="KW-0418">Kinase</keyword>
<keyword evidence="12" id="KW-0963">Cytoplasm</keyword>
<comment type="pathway">
    <text evidence="12">Carbohydrate metabolism; D-ribose degradation; D-ribose 5-phosphate from beta-D-ribopyranose: step 2/2.</text>
</comment>
<comment type="activity regulation">
    <text evidence="12">Activated by a monovalent cation that binds near, but not in, the active site. The most likely occupant of the site in vivo is potassium. Ion binding induces a conformational change that may alter substrate affinity.</text>
</comment>
<feature type="binding site" evidence="12">
    <location>
        <position position="248"/>
    </location>
    <ligand>
        <name>K(+)</name>
        <dbReference type="ChEBI" id="CHEBI:29103"/>
    </ligand>
</feature>
<evidence type="ECO:0000256" key="9">
    <source>
        <dbReference type="ARBA" id="ARBA00022842"/>
    </source>
</evidence>
<dbReference type="PRINTS" id="PR00990">
    <property type="entry name" value="RIBOKINASE"/>
</dbReference>
<comment type="caution">
    <text evidence="12">Lacks conserved residue(s) required for the propagation of feature annotation.</text>
</comment>
<dbReference type="RefSeq" id="WP_233697058.1">
    <property type="nucleotide sequence ID" value="NZ_JAJNBZ010000009.1"/>
</dbReference>
<dbReference type="EMBL" id="JAJNBZ010000009">
    <property type="protein sequence ID" value="MCE5170285.1"/>
    <property type="molecule type" value="Genomic_DNA"/>
</dbReference>
<comment type="function">
    <text evidence="12">Catalyzes the phosphorylation of ribose at O-5 in a reaction requiring ATP and magnesium. The resulting D-ribose-5-phosphate can then be used either for sythesis of nucleotides, histidine, and tryptophan, or as a component of the pentose phosphate pathway.</text>
</comment>
<evidence type="ECO:0000256" key="5">
    <source>
        <dbReference type="ARBA" id="ARBA00022723"/>
    </source>
</evidence>
<feature type="binding site" evidence="12">
    <location>
        <begin position="11"/>
        <end position="13"/>
    </location>
    <ligand>
        <name>substrate</name>
    </ligand>
</feature>
<evidence type="ECO:0000256" key="8">
    <source>
        <dbReference type="ARBA" id="ARBA00022840"/>
    </source>
</evidence>
<dbReference type="SUPFAM" id="SSF53613">
    <property type="entry name" value="Ribokinase-like"/>
    <property type="match status" value="1"/>
</dbReference>
<dbReference type="CDD" id="cd01174">
    <property type="entry name" value="ribokinase"/>
    <property type="match status" value="1"/>
</dbReference>
<keyword evidence="8 12" id="KW-0067">ATP-binding</keyword>
<name>A0ABS8YE57_9BACL</name>
<feature type="binding site" evidence="12">
    <location>
        <position position="246"/>
    </location>
    <ligand>
        <name>K(+)</name>
        <dbReference type="ChEBI" id="CHEBI:29103"/>
    </ligand>
</feature>
<evidence type="ECO:0000256" key="1">
    <source>
        <dbReference type="ARBA" id="ARBA00005380"/>
    </source>
</evidence>
<dbReference type="Proteomes" id="UP001199916">
    <property type="component" value="Unassembled WGS sequence"/>
</dbReference>
<dbReference type="PANTHER" id="PTHR10584">
    <property type="entry name" value="SUGAR KINASE"/>
    <property type="match status" value="1"/>
</dbReference>
<keyword evidence="11 12" id="KW-0119">Carbohydrate metabolism</keyword>
<feature type="binding site" evidence="12">
    <location>
        <position position="140"/>
    </location>
    <ligand>
        <name>substrate</name>
    </ligand>
</feature>
<comment type="subcellular location">
    <subcellularLocation>
        <location evidence="12">Cytoplasm</location>
    </subcellularLocation>
</comment>
<comment type="similarity">
    <text evidence="12">Belongs to the carbohydrate kinase PfkB family. Ribokinase subfamily.</text>
</comment>
<dbReference type="InterPro" id="IPR002173">
    <property type="entry name" value="Carboh/pur_kinase_PfkB_CS"/>
</dbReference>
<evidence type="ECO:0000256" key="12">
    <source>
        <dbReference type="HAMAP-Rule" id="MF_01987"/>
    </source>
</evidence>
<evidence type="ECO:0000256" key="6">
    <source>
        <dbReference type="ARBA" id="ARBA00022741"/>
    </source>
</evidence>
<dbReference type="Pfam" id="PF00294">
    <property type="entry name" value="PfkB"/>
    <property type="match status" value="1"/>
</dbReference>
<dbReference type="PANTHER" id="PTHR10584:SF166">
    <property type="entry name" value="RIBOKINASE"/>
    <property type="match status" value="1"/>
</dbReference>
<keyword evidence="6 12" id="KW-0547">Nucleotide-binding</keyword>
<accession>A0ABS8YE57</accession>
<keyword evidence="10 12" id="KW-0630">Potassium</keyword>
<reference evidence="14 15" key="1">
    <citation type="submission" date="2021-11" db="EMBL/GenBank/DDBJ databases">
        <title>Draft genome sequence of Paenibacillus profundus YoMME, a new Gram-positive bacteria with exoelectrogenic properties.</title>
        <authorList>
            <person name="Hubenova Y."/>
            <person name="Hubenova E."/>
            <person name="Manasiev Y."/>
            <person name="Peykov S."/>
            <person name="Mitov M."/>
        </authorList>
    </citation>
    <scope>NUCLEOTIDE SEQUENCE [LARGE SCALE GENOMIC DNA]</scope>
    <source>
        <strain evidence="14 15">YoMME</strain>
    </source>
</reference>
<evidence type="ECO:0000259" key="13">
    <source>
        <dbReference type="Pfam" id="PF00294"/>
    </source>
</evidence>
<comment type="similarity">
    <text evidence="1">Belongs to the carbohydrate kinase pfkB family.</text>
</comment>
<evidence type="ECO:0000256" key="10">
    <source>
        <dbReference type="ARBA" id="ARBA00022958"/>
    </source>
</evidence>
<sequence>MNHICVLGSLNRDTSHLLTRLPMVGETVHGIGTSSSAGGKGCNQAVSAARLGARVSFIGKVGEDKGGEQLLKVLREENIDTSHIQVDPDVPTGEATILIQEDGKNAIIVTAGANMSIRDEDIEQAYAAIDQADIVIAQFEIPIPAVTKAFAYAKQQGKVTILNPAPAKEIPDALLQATDILVPNETEMQVITGAELNGDDAIRTAAGQLLGHGIRYVIVTLGEQGALICHADGAEHVPAQLVSAVDTTAAGDSFIGALSSRLDLSRWHDPQHLREVVSFANSFSALVVQRKGAIASIPHSHELES</sequence>
<feature type="binding site" evidence="12">
    <location>
        <begin position="220"/>
        <end position="225"/>
    </location>
    <ligand>
        <name>ATP</name>
        <dbReference type="ChEBI" id="CHEBI:30616"/>
    </ligand>
</feature>
<dbReference type="InterPro" id="IPR011877">
    <property type="entry name" value="Ribokinase"/>
</dbReference>
<feature type="binding site" evidence="12">
    <location>
        <begin position="39"/>
        <end position="43"/>
    </location>
    <ligand>
        <name>substrate</name>
    </ligand>
</feature>
<protein>
    <recommendedName>
        <fullName evidence="3 12">Ribokinase</fullName>
        <shortName evidence="12">RK</shortName>
        <ecNumber evidence="2 12">2.7.1.15</ecNumber>
    </recommendedName>
</protein>
<feature type="binding site" evidence="12">
    <location>
        <position position="290"/>
    </location>
    <ligand>
        <name>K(+)</name>
        <dbReference type="ChEBI" id="CHEBI:29103"/>
    </ligand>
</feature>
<dbReference type="InterPro" id="IPR029056">
    <property type="entry name" value="Ribokinase-like"/>
</dbReference>
<comment type="catalytic activity">
    <reaction evidence="12">
        <text>D-ribose + ATP = D-ribose 5-phosphate + ADP + H(+)</text>
        <dbReference type="Rhea" id="RHEA:13697"/>
        <dbReference type="ChEBI" id="CHEBI:15378"/>
        <dbReference type="ChEBI" id="CHEBI:30616"/>
        <dbReference type="ChEBI" id="CHEBI:47013"/>
        <dbReference type="ChEBI" id="CHEBI:78346"/>
        <dbReference type="ChEBI" id="CHEBI:456216"/>
        <dbReference type="EC" id="2.7.1.15"/>
    </reaction>
</comment>
<comment type="caution">
    <text evidence="14">The sequence shown here is derived from an EMBL/GenBank/DDBJ whole genome shotgun (WGS) entry which is preliminary data.</text>
</comment>
<feature type="binding site" evidence="12">
    <location>
        <position position="252"/>
    </location>
    <ligand>
        <name>substrate</name>
    </ligand>
</feature>
<feature type="binding site" evidence="12">
    <location>
        <position position="281"/>
    </location>
    <ligand>
        <name>ATP</name>
        <dbReference type="ChEBI" id="CHEBI:30616"/>
    </ligand>
</feature>
<feature type="active site" description="Proton acceptor" evidence="12">
    <location>
        <position position="252"/>
    </location>
</feature>
<gene>
    <name evidence="12 14" type="primary">rbsK</name>
    <name evidence="14" type="ORF">LQV63_13295</name>
</gene>
<dbReference type="EC" id="2.7.1.15" evidence="2 12"/>
<evidence type="ECO:0000313" key="14">
    <source>
        <dbReference type="EMBL" id="MCE5170285.1"/>
    </source>
</evidence>